<reference evidence="1 2" key="1">
    <citation type="submission" date="2014-01" db="EMBL/GenBank/DDBJ databases">
        <title>Roseivivax isoporae LMG 25204 Genome Sequencing.</title>
        <authorList>
            <person name="Lai Q."/>
            <person name="Li G."/>
            <person name="Shao Z."/>
        </authorList>
    </citation>
    <scope>NUCLEOTIDE SEQUENCE [LARGE SCALE GENOMIC DNA]</scope>
    <source>
        <strain evidence="1 2">LMG 25204</strain>
    </source>
</reference>
<accession>X7F955</accession>
<evidence type="ECO:0000313" key="1">
    <source>
        <dbReference type="EMBL" id="ETX29340.1"/>
    </source>
</evidence>
<name>X7F955_9RHOB</name>
<proteinExistence type="predicted"/>
<dbReference type="EMBL" id="JAME01000010">
    <property type="protein sequence ID" value="ETX29340.1"/>
    <property type="molecule type" value="Genomic_DNA"/>
</dbReference>
<evidence type="ECO:0000313" key="2">
    <source>
        <dbReference type="Proteomes" id="UP000023430"/>
    </source>
</evidence>
<comment type="caution">
    <text evidence="1">The sequence shown here is derived from an EMBL/GenBank/DDBJ whole genome shotgun (WGS) entry which is preliminary data.</text>
</comment>
<dbReference type="STRING" id="1449351.RISW2_01335"/>
<sequence>MEIDEDIAPIRRRVPDPPAAAGWDIVTLRRTGAPPIRFSGRRLFRHAQPVNAGEPLFVELWRMRHGGFVAAHALPLAEGWGAWALRTGSVAEAIAAVEECCLEIAADGRSRGAGGAVPVELDALIDALCLRQQAHERVDDFLLLAGRALADWDAWDMEHDAVASA</sequence>
<protein>
    <submittedName>
        <fullName evidence="1">Uncharacterized protein</fullName>
    </submittedName>
</protein>
<gene>
    <name evidence="1" type="ORF">RISW2_01335</name>
</gene>
<keyword evidence="2" id="KW-1185">Reference proteome</keyword>
<dbReference type="AlphaFoldDB" id="X7F955"/>
<organism evidence="1 2">
    <name type="scientific">Roseivivax isoporae LMG 25204</name>
    <dbReference type="NCBI Taxonomy" id="1449351"/>
    <lineage>
        <taxon>Bacteria</taxon>
        <taxon>Pseudomonadati</taxon>
        <taxon>Pseudomonadota</taxon>
        <taxon>Alphaproteobacteria</taxon>
        <taxon>Rhodobacterales</taxon>
        <taxon>Roseobacteraceae</taxon>
        <taxon>Roseivivax</taxon>
    </lineage>
</organism>
<dbReference type="RefSeq" id="WP_043769032.1">
    <property type="nucleotide sequence ID" value="NZ_JAME01000010.1"/>
</dbReference>
<dbReference type="Proteomes" id="UP000023430">
    <property type="component" value="Unassembled WGS sequence"/>
</dbReference>